<dbReference type="EMBL" id="JAJTJA010000006">
    <property type="protein sequence ID" value="KAH8697646.1"/>
    <property type="molecule type" value="Genomic_DNA"/>
</dbReference>
<keyword evidence="2" id="KW-0812">Transmembrane</keyword>
<organism evidence="3 4">
    <name type="scientific">Talaromyces proteolyticus</name>
    <dbReference type="NCBI Taxonomy" id="1131652"/>
    <lineage>
        <taxon>Eukaryota</taxon>
        <taxon>Fungi</taxon>
        <taxon>Dikarya</taxon>
        <taxon>Ascomycota</taxon>
        <taxon>Pezizomycotina</taxon>
        <taxon>Eurotiomycetes</taxon>
        <taxon>Eurotiomycetidae</taxon>
        <taxon>Eurotiales</taxon>
        <taxon>Trichocomaceae</taxon>
        <taxon>Talaromyces</taxon>
        <taxon>Talaromyces sect. Bacilispori</taxon>
    </lineage>
</organism>
<proteinExistence type="predicted"/>
<dbReference type="GeneID" id="70239939"/>
<feature type="compositionally biased region" description="Polar residues" evidence="1">
    <location>
        <begin position="73"/>
        <end position="83"/>
    </location>
</feature>
<dbReference type="Proteomes" id="UP001201262">
    <property type="component" value="Unassembled WGS sequence"/>
</dbReference>
<feature type="transmembrane region" description="Helical" evidence="2">
    <location>
        <begin position="161"/>
        <end position="180"/>
    </location>
</feature>
<evidence type="ECO:0000313" key="3">
    <source>
        <dbReference type="EMBL" id="KAH8697646.1"/>
    </source>
</evidence>
<keyword evidence="2" id="KW-0472">Membrane</keyword>
<gene>
    <name evidence="3" type="ORF">BGW36DRAFT_171733</name>
</gene>
<evidence type="ECO:0000256" key="2">
    <source>
        <dbReference type="SAM" id="Phobius"/>
    </source>
</evidence>
<keyword evidence="4" id="KW-1185">Reference proteome</keyword>
<evidence type="ECO:0000256" key="1">
    <source>
        <dbReference type="SAM" id="MobiDB-lite"/>
    </source>
</evidence>
<evidence type="ECO:0008006" key="5">
    <source>
        <dbReference type="Google" id="ProtNLM"/>
    </source>
</evidence>
<accession>A0AAD4KRM7</accession>
<dbReference type="PROSITE" id="PS51257">
    <property type="entry name" value="PROKAR_LIPOPROTEIN"/>
    <property type="match status" value="1"/>
</dbReference>
<dbReference type="RefSeq" id="XP_046072347.1">
    <property type="nucleotide sequence ID" value="XM_046209652.1"/>
</dbReference>
<protein>
    <recommendedName>
        <fullName evidence="5">Transmembrane protein</fullName>
    </recommendedName>
</protein>
<name>A0AAD4KRM7_9EURO</name>
<evidence type="ECO:0000313" key="4">
    <source>
        <dbReference type="Proteomes" id="UP001201262"/>
    </source>
</evidence>
<sequence length="220" mass="25535">MAISRRVLSMTFFATRRSCPQASYYLPLAQSSTSCACRHPASLQVSTFSKNNVLHSRLGRPSLSLRAFSSTHLTNSSSPFRLSSTERHGNTRDAPSPHGKYAEDLPVEEEEEYYSPHQPKRQWPPNMSKLSPKHQLRLERKYRRRAALKYARPRWVKATKLIQWGVIIFVVIYSVLFMKWDKEGEEHPFENFRKEFFGMFNSIISTPKPPGRKTDNQESK</sequence>
<dbReference type="AlphaFoldDB" id="A0AAD4KRM7"/>
<keyword evidence="2" id="KW-1133">Transmembrane helix</keyword>
<feature type="region of interest" description="Disordered" evidence="1">
    <location>
        <begin position="73"/>
        <end position="101"/>
    </location>
</feature>
<comment type="caution">
    <text evidence="3">The sequence shown here is derived from an EMBL/GenBank/DDBJ whole genome shotgun (WGS) entry which is preliminary data.</text>
</comment>
<reference evidence="3" key="1">
    <citation type="submission" date="2021-12" db="EMBL/GenBank/DDBJ databases">
        <title>Convergent genome expansion in fungi linked to evolution of root-endophyte symbiosis.</title>
        <authorList>
            <consortium name="DOE Joint Genome Institute"/>
            <person name="Ke Y.-H."/>
            <person name="Bonito G."/>
            <person name="Liao H.-L."/>
            <person name="Looney B."/>
            <person name="Rojas-Flechas A."/>
            <person name="Nash J."/>
            <person name="Hameed K."/>
            <person name="Schadt C."/>
            <person name="Martin F."/>
            <person name="Crous P.W."/>
            <person name="Miettinen O."/>
            <person name="Magnuson J.K."/>
            <person name="Labbe J."/>
            <person name="Jacobson D."/>
            <person name="Doktycz M.J."/>
            <person name="Veneault-Fourrey C."/>
            <person name="Kuo A."/>
            <person name="Mondo S."/>
            <person name="Calhoun S."/>
            <person name="Riley R."/>
            <person name="Ohm R."/>
            <person name="LaButti K."/>
            <person name="Andreopoulos B."/>
            <person name="Pangilinan J."/>
            <person name="Nolan M."/>
            <person name="Tritt A."/>
            <person name="Clum A."/>
            <person name="Lipzen A."/>
            <person name="Daum C."/>
            <person name="Barry K."/>
            <person name="Grigoriev I.V."/>
            <person name="Vilgalys R."/>
        </authorList>
    </citation>
    <scope>NUCLEOTIDE SEQUENCE</scope>
    <source>
        <strain evidence="3">PMI_201</strain>
    </source>
</reference>